<dbReference type="Proteomes" id="UP000886998">
    <property type="component" value="Unassembled WGS sequence"/>
</dbReference>
<name>A0A8X7CI71_9ARAC</name>
<protein>
    <submittedName>
        <fullName evidence="1">Uncharacterized protein</fullName>
    </submittedName>
</protein>
<gene>
    <name evidence="1" type="ORF">TNIN_103001</name>
</gene>
<proteinExistence type="predicted"/>
<evidence type="ECO:0000313" key="1">
    <source>
        <dbReference type="EMBL" id="GFY67986.1"/>
    </source>
</evidence>
<dbReference type="EMBL" id="BMAV01016833">
    <property type="protein sequence ID" value="GFY67986.1"/>
    <property type="molecule type" value="Genomic_DNA"/>
</dbReference>
<sequence length="88" mass="9713">MTSYCSPNDRCLTKDCSSQQQGAHELNPDQFRKQLNEVSLIQSPPHHSCQDSQMTGGLMVIVMNFPVGAMSSCNSTTDSLYVEELTNV</sequence>
<evidence type="ECO:0000313" key="2">
    <source>
        <dbReference type="Proteomes" id="UP000886998"/>
    </source>
</evidence>
<accession>A0A8X7CI71</accession>
<organism evidence="1 2">
    <name type="scientific">Trichonephila inaurata madagascariensis</name>
    <dbReference type="NCBI Taxonomy" id="2747483"/>
    <lineage>
        <taxon>Eukaryota</taxon>
        <taxon>Metazoa</taxon>
        <taxon>Ecdysozoa</taxon>
        <taxon>Arthropoda</taxon>
        <taxon>Chelicerata</taxon>
        <taxon>Arachnida</taxon>
        <taxon>Araneae</taxon>
        <taxon>Araneomorphae</taxon>
        <taxon>Entelegynae</taxon>
        <taxon>Araneoidea</taxon>
        <taxon>Nephilidae</taxon>
        <taxon>Trichonephila</taxon>
        <taxon>Trichonephila inaurata</taxon>
    </lineage>
</organism>
<reference evidence="1" key="1">
    <citation type="submission" date="2020-08" db="EMBL/GenBank/DDBJ databases">
        <title>Multicomponent nature underlies the extraordinary mechanical properties of spider dragline silk.</title>
        <authorList>
            <person name="Kono N."/>
            <person name="Nakamura H."/>
            <person name="Mori M."/>
            <person name="Yoshida Y."/>
            <person name="Ohtoshi R."/>
            <person name="Malay A.D."/>
            <person name="Moran D.A.P."/>
            <person name="Tomita M."/>
            <person name="Numata K."/>
            <person name="Arakawa K."/>
        </authorList>
    </citation>
    <scope>NUCLEOTIDE SEQUENCE</scope>
</reference>
<dbReference type="AlphaFoldDB" id="A0A8X7CI71"/>
<keyword evidence="2" id="KW-1185">Reference proteome</keyword>
<comment type="caution">
    <text evidence="1">The sequence shown here is derived from an EMBL/GenBank/DDBJ whole genome shotgun (WGS) entry which is preliminary data.</text>
</comment>